<evidence type="ECO:0000256" key="1">
    <source>
        <dbReference type="SAM" id="SignalP"/>
    </source>
</evidence>
<keyword evidence="1" id="KW-0732">Signal</keyword>
<evidence type="ECO:0000313" key="4">
    <source>
        <dbReference type="Proteomes" id="UP000673383"/>
    </source>
</evidence>
<dbReference type="Proteomes" id="UP000673383">
    <property type="component" value="Unassembled WGS sequence"/>
</dbReference>
<protein>
    <recommendedName>
        <fullName evidence="2">PepSY domain-containing protein</fullName>
    </recommendedName>
</protein>
<feature type="chain" id="PRO_5033987202" description="PepSY domain-containing protein" evidence="1">
    <location>
        <begin position="21"/>
        <end position="76"/>
    </location>
</feature>
<dbReference type="EMBL" id="JAFICZ010000001">
    <property type="protein sequence ID" value="MBP1296748.1"/>
    <property type="molecule type" value="Genomic_DNA"/>
</dbReference>
<gene>
    <name evidence="3" type="ORF">JOH49_006501</name>
</gene>
<evidence type="ECO:0000313" key="3">
    <source>
        <dbReference type="EMBL" id="MBP1296748.1"/>
    </source>
</evidence>
<name>A0A8I1YI01_BRAEL</name>
<organism evidence="3 4">
    <name type="scientific">Bradyrhizobium elkanii</name>
    <dbReference type="NCBI Taxonomy" id="29448"/>
    <lineage>
        <taxon>Bacteria</taxon>
        <taxon>Pseudomonadati</taxon>
        <taxon>Pseudomonadota</taxon>
        <taxon>Alphaproteobacteria</taxon>
        <taxon>Hyphomicrobiales</taxon>
        <taxon>Nitrobacteraceae</taxon>
        <taxon>Bradyrhizobium</taxon>
    </lineage>
</organism>
<proteinExistence type="predicted"/>
<reference evidence="3" key="1">
    <citation type="submission" date="2021-02" db="EMBL/GenBank/DDBJ databases">
        <title>Genomic Encyclopedia of Type Strains, Phase IV (KMG-V): Genome sequencing to study the core and pangenomes of soil and plant-associated prokaryotes.</title>
        <authorList>
            <person name="Whitman W."/>
        </authorList>
    </citation>
    <scope>NUCLEOTIDE SEQUENCE</scope>
    <source>
        <strain evidence="3">USDA 406</strain>
    </source>
</reference>
<accession>A0A8I1YI01</accession>
<feature type="domain" description="PepSY" evidence="2">
    <location>
        <begin position="3"/>
        <end position="55"/>
    </location>
</feature>
<evidence type="ECO:0000259" key="2">
    <source>
        <dbReference type="Pfam" id="PF13670"/>
    </source>
</evidence>
<dbReference type="InterPro" id="IPR025711">
    <property type="entry name" value="PepSY"/>
</dbReference>
<dbReference type="RefSeq" id="WP_209944778.1">
    <property type="nucleotide sequence ID" value="NZ_JAFICZ010000001.1"/>
</dbReference>
<sequence>MKLAAVFSLCLLALNAVARADQPGADWMPMEQVKAKVLQSGYTQVTKLEADDGRCAARRTGWKWSVDHDERATPGS</sequence>
<comment type="caution">
    <text evidence="3">The sequence shown here is derived from an EMBL/GenBank/DDBJ whole genome shotgun (WGS) entry which is preliminary data.</text>
</comment>
<dbReference type="AlphaFoldDB" id="A0A8I1YI01"/>
<feature type="signal peptide" evidence="1">
    <location>
        <begin position="1"/>
        <end position="20"/>
    </location>
</feature>
<dbReference type="Pfam" id="PF13670">
    <property type="entry name" value="PepSY_2"/>
    <property type="match status" value="1"/>
</dbReference>